<keyword evidence="1" id="KW-0378">Hydrolase</keyword>
<dbReference type="CDD" id="cd07067">
    <property type="entry name" value="HP_PGM_like"/>
    <property type="match status" value="1"/>
</dbReference>
<dbReference type="PANTHER" id="PTHR20935">
    <property type="entry name" value="PHOSPHOGLYCERATE MUTASE-RELATED"/>
    <property type="match status" value="1"/>
</dbReference>
<protein>
    <submittedName>
        <fullName evidence="2">SixA phosphatase family protein</fullName>
    </submittedName>
</protein>
<keyword evidence="3" id="KW-1185">Reference proteome</keyword>
<comment type="caution">
    <text evidence="2">The sequence shown here is derived from an EMBL/GenBank/DDBJ whole genome shotgun (WGS) entry which is preliminary data.</text>
</comment>
<dbReference type="Gene3D" id="3.40.50.1240">
    <property type="entry name" value="Phosphoglycerate mutase-like"/>
    <property type="match status" value="1"/>
</dbReference>
<evidence type="ECO:0000313" key="3">
    <source>
        <dbReference type="Proteomes" id="UP001597393"/>
    </source>
</evidence>
<reference evidence="3" key="1">
    <citation type="journal article" date="2019" name="Int. J. Syst. Evol. Microbiol.">
        <title>The Global Catalogue of Microorganisms (GCM) 10K type strain sequencing project: providing services to taxonomists for standard genome sequencing and annotation.</title>
        <authorList>
            <consortium name="The Broad Institute Genomics Platform"/>
            <consortium name="The Broad Institute Genome Sequencing Center for Infectious Disease"/>
            <person name="Wu L."/>
            <person name="Ma J."/>
        </authorList>
    </citation>
    <scope>NUCLEOTIDE SEQUENCE [LARGE SCALE GENOMIC DNA]</scope>
    <source>
        <strain evidence="3">KCTC 42248</strain>
    </source>
</reference>
<gene>
    <name evidence="2" type="ORF">ACFSQ3_02540</name>
</gene>
<proteinExistence type="predicted"/>
<dbReference type="RefSeq" id="WP_380867214.1">
    <property type="nucleotide sequence ID" value="NZ_JBHUMA010000004.1"/>
</dbReference>
<name>A0ABW5NG64_9SPHI</name>
<dbReference type="InterPro" id="IPR051021">
    <property type="entry name" value="Mito_Ser/Thr_phosphatase"/>
</dbReference>
<evidence type="ECO:0000256" key="1">
    <source>
        <dbReference type="ARBA" id="ARBA00022801"/>
    </source>
</evidence>
<organism evidence="2 3">
    <name type="scientific">Sphingobacterium corticis</name>
    <dbReference type="NCBI Taxonomy" id="1812823"/>
    <lineage>
        <taxon>Bacteria</taxon>
        <taxon>Pseudomonadati</taxon>
        <taxon>Bacteroidota</taxon>
        <taxon>Sphingobacteriia</taxon>
        <taxon>Sphingobacteriales</taxon>
        <taxon>Sphingobacteriaceae</taxon>
        <taxon>Sphingobacterium</taxon>
    </lineage>
</organism>
<dbReference type="EMBL" id="JBHUMA010000004">
    <property type="protein sequence ID" value="MFD2597815.1"/>
    <property type="molecule type" value="Genomic_DNA"/>
</dbReference>
<dbReference type="Proteomes" id="UP001597393">
    <property type="component" value="Unassembled WGS sequence"/>
</dbReference>
<dbReference type="PANTHER" id="PTHR20935:SF1">
    <property type="entry name" value="SLL1549 PROTEIN"/>
    <property type="match status" value="1"/>
</dbReference>
<accession>A0ABW5NG64</accession>
<evidence type="ECO:0000313" key="2">
    <source>
        <dbReference type="EMBL" id="MFD2597815.1"/>
    </source>
</evidence>
<dbReference type="SMART" id="SM00855">
    <property type="entry name" value="PGAM"/>
    <property type="match status" value="1"/>
</dbReference>
<dbReference type="InterPro" id="IPR029033">
    <property type="entry name" value="His_PPase_superfam"/>
</dbReference>
<dbReference type="InterPro" id="IPR013078">
    <property type="entry name" value="His_Pase_superF_clade-1"/>
</dbReference>
<dbReference type="SUPFAM" id="SSF53254">
    <property type="entry name" value="Phosphoglycerate mutase-like"/>
    <property type="match status" value="1"/>
</dbReference>
<sequence>MRQLYIMRHGKAEDPDFTKRDFDRNLVNRGQEDAKQIGKALWNSFDDREKAAIREANSRVKLISSTANRAIQTAELVAKVFEFPSDRIQREIEIYEAYHLDILKVINRVPDEVETVFIFGHNPGLSMLVNYLTDQHVDLKTANAAHLILDEKFTFAELSEQTATLQHVFE</sequence>
<dbReference type="Pfam" id="PF00300">
    <property type="entry name" value="His_Phos_1"/>
    <property type="match status" value="1"/>
</dbReference>